<dbReference type="EMBL" id="QXFU01000154">
    <property type="protein sequence ID" value="KAE9042139.1"/>
    <property type="molecule type" value="Genomic_DNA"/>
</dbReference>
<dbReference type="SUPFAM" id="SSF82185">
    <property type="entry name" value="Histone H3 K4-specific methyltransferase SET7/9 N-terminal domain"/>
    <property type="match status" value="2"/>
</dbReference>
<evidence type="ECO:0000256" key="1">
    <source>
        <dbReference type="ARBA" id="ARBA00022737"/>
    </source>
</evidence>
<dbReference type="InterPro" id="IPR003409">
    <property type="entry name" value="MORN"/>
</dbReference>
<dbReference type="OrthoDB" id="270720at2759"/>
<gene>
    <name evidence="3" type="ORF">PR002_g4078</name>
    <name evidence="4" type="ORF">PR003_g3022</name>
</gene>
<accession>A0A6A4G0J7</accession>
<dbReference type="Proteomes" id="UP000435112">
    <property type="component" value="Unassembled WGS sequence"/>
</dbReference>
<sequence>MWCFNRAHGNRGRRRGTRAGAAYQSDVTRCSKKQEPTPQSESDESPGPEDRSPEIVSIRWKKPRGAVVIQYADGSRYEGGVDDEERKHGTGVHILKSGHIFEGGWVHGDFEGFGTQTFAGTGDCHEGMYRKNHRHGTGTYLWANGDKYVGNWRVGKMHGNGTFFWKNGDSYDGGWKKGMMHGKGKKIFSSGEMIDAAWRYNQVSGWGIKVFSSGDKYEGYFVKGEREGFGKYEWVGGDLHEGTWRQGLMHGKGVYVSAGGSLHGAWVNGVLTGEGVHRFQCGSVFTGKYKAGERHGVGTLTFASGEVYEGDWHKDEIHGYGSWSSPDGRKFIGTWVHGFPSGRGIFCREHDEDEENDDEGVEVVTETKLPFEVGKFKRGRLTTSGKHLFIGRLTAPS</sequence>
<keyword evidence="1" id="KW-0677">Repeat</keyword>
<comment type="caution">
    <text evidence="4">The sequence shown here is derived from an EMBL/GenBank/DDBJ whole genome shotgun (WGS) entry which is preliminary data.</text>
</comment>
<feature type="compositionally biased region" description="Basic residues" evidence="2">
    <location>
        <begin position="8"/>
        <end position="17"/>
    </location>
</feature>
<dbReference type="Pfam" id="PF02493">
    <property type="entry name" value="MORN"/>
    <property type="match status" value="10"/>
</dbReference>
<dbReference type="FunFam" id="2.20.110.10:FF:000002">
    <property type="entry name" value="Phosphatidylinositol 4-phosphate 5-kinase 8"/>
    <property type="match status" value="1"/>
</dbReference>
<dbReference type="PANTHER" id="PTHR43215:SF14">
    <property type="entry name" value="RADIAL SPOKE HEAD 1 HOMOLOG"/>
    <property type="match status" value="1"/>
</dbReference>
<evidence type="ECO:0000313" key="3">
    <source>
        <dbReference type="EMBL" id="KAE9042139.1"/>
    </source>
</evidence>
<evidence type="ECO:0000313" key="6">
    <source>
        <dbReference type="Proteomes" id="UP000435112"/>
    </source>
</evidence>
<reference evidence="4 5" key="1">
    <citation type="submission" date="2018-08" db="EMBL/GenBank/DDBJ databases">
        <title>Genomic investigation of the strawberry pathogen Phytophthora fragariae indicates pathogenicity is determined by transcriptional variation in three key races.</title>
        <authorList>
            <person name="Adams T.M."/>
            <person name="Armitage A.D."/>
            <person name="Sobczyk M.K."/>
            <person name="Bates H.J."/>
            <person name="Dunwell J.M."/>
            <person name="Nellist C.F."/>
            <person name="Harrison R.J."/>
        </authorList>
    </citation>
    <scope>NUCLEOTIDE SEQUENCE [LARGE SCALE GENOMIC DNA]</scope>
    <source>
        <strain evidence="3 6">SCRP324</strain>
        <strain evidence="4 5">SCRP333</strain>
    </source>
</reference>
<feature type="region of interest" description="Disordered" evidence="2">
    <location>
        <begin position="1"/>
        <end position="55"/>
    </location>
</feature>
<evidence type="ECO:0000256" key="2">
    <source>
        <dbReference type="SAM" id="MobiDB-lite"/>
    </source>
</evidence>
<dbReference type="Gene3D" id="2.20.110.10">
    <property type="entry name" value="Histone H3 K4-specific methyltransferase SET7/9 N-terminal domain"/>
    <property type="match status" value="4"/>
</dbReference>
<protein>
    <submittedName>
        <fullName evidence="4">Uncharacterized protein</fullName>
    </submittedName>
</protein>
<dbReference type="PANTHER" id="PTHR43215">
    <property type="entry name" value="RADIAL SPOKE HEAD 1 HOMOLOG"/>
    <property type="match status" value="1"/>
</dbReference>
<dbReference type="GO" id="GO:0005829">
    <property type="term" value="C:cytosol"/>
    <property type="evidence" value="ECO:0007669"/>
    <property type="project" value="TreeGrafter"/>
</dbReference>
<proteinExistence type="predicted"/>
<dbReference type="SMART" id="SM00698">
    <property type="entry name" value="MORN"/>
    <property type="match status" value="9"/>
</dbReference>
<evidence type="ECO:0000313" key="4">
    <source>
        <dbReference type="EMBL" id="KAE9355109.1"/>
    </source>
</evidence>
<keyword evidence="5" id="KW-1185">Reference proteome</keyword>
<dbReference type="EMBL" id="QXFT01000100">
    <property type="protein sequence ID" value="KAE9355109.1"/>
    <property type="molecule type" value="Genomic_DNA"/>
</dbReference>
<dbReference type="AlphaFoldDB" id="A0A6A4G0J7"/>
<organism evidence="4 5">
    <name type="scientific">Phytophthora rubi</name>
    <dbReference type="NCBI Taxonomy" id="129364"/>
    <lineage>
        <taxon>Eukaryota</taxon>
        <taxon>Sar</taxon>
        <taxon>Stramenopiles</taxon>
        <taxon>Oomycota</taxon>
        <taxon>Peronosporomycetes</taxon>
        <taxon>Peronosporales</taxon>
        <taxon>Peronosporaceae</taxon>
        <taxon>Phytophthora</taxon>
    </lineage>
</organism>
<dbReference type="Proteomes" id="UP000434957">
    <property type="component" value="Unassembled WGS sequence"/>
</dbReference>
<evidence type="ECO:0000313" key="5">
    <source>
        <dbReference type="Proteomes" id="UP000434957"/>
    </source>
</evidence>
<name>A0A6A4G0J7_9STRA</name>